<accession>A0A7W6DAZ9</accession>
<evidence type="ECO:0000313" key="3">
    <source>
        <dbReference type="Proteomes" id="UP000574761"/>
    </source>
</evidence>
<feature type="region of interest" description="Disordered" evidence="1">
    <location>
        <begin position="1"/>
        <end position="23"/>
    </location>
</feature>
<organism evidence="2 3">
    <name type="scientific">Mycoplana azooxidifex</name>
    <dbReference type="NCBI Taxonomy" id="1636188"/>
    <lineage>
        <taxon>Bacteria</taxon>
        <taxon>Pseudomonadati</taxon>
        <taxon>Pseudomonadota</taxon>
        <taxon>Alphaproteobacteria</taxon>
        <taxon>Hyphomicrobiales</taxon>
        <taxon>Rhizobiaceae</taxon>
        <taxon>Mycoplana</taxon>
    </lineage>
</organism>
<protein>
    <submittedName>
        <fullName evidence="2">Uncharacterized protein</fullName>
    </submittedName>
</protein>
<reference evidence="2 3" key="1">
    <citation type="submission" date="2020-08" db="EMBL/GenBank/DDBJ databases">
        <title>Genomic Encyclopedia of Type Strains, Phase IV (KMG-IV): sequencing the most valuable type-strain genomes for metagenomic binning, comparative biology and taxonomic classification.</title>
        <authorList>
            <person name="Goeker M."/>
        </authorList>
    </citation>
    <scope>NUCLEOTIDE SEQUENCE [LARGE SCALE GENOMIC DNA]</scope>
    <source>
        <strain evidence="2 3">DSM 100211</strain>
    </source>
</reference>
<evidence type="ECO:0000256" key="1">
    <source>
        <dbReference type="SAM" id="MobiDB-lite"/>
    </source>
</evidence>
<comment type="caution">
    <text evidence="2">The sequence shown here is derived from an EMBL/GenBank/DDBJ whole genome shotgun (WGS) entry which is preliminary data.</text>
</comment>
<dbReference type="AlphaFoldDB" id="A0A7W6DAZ9"/>
<proteinExistence type="predicted"/>
<gene>
    <name evidence="2" type="ORF">GGQ64_003165</name>
</gene>
<keyword evidence="3" id="KW-1185">Reference proteome</keyword>
<dbReference type="Proteomes" id="UP000574761">
    <property type="component" value="Unassembled WGS sequence"/>
</dbReference>
<evidence type="ECO:0000313" key="2">
    <source>
        <dbReference type="EMBL" id="MBB3977951.1"/>
    </source>
</evidence>
<dbReference type="EMBL" id="JACIEE010000006">
    <property type="protein sequence ID" value="MBB3977951.1"/>
    <property type="molecule type" value="Genomic_DNA"/>
</dbReference>
<dbReference type="RefSeq" id="WP_183805905.1">
    <property type="nucleotide sequence ID" value="NZ_JACIEE010000006.1"/>
</dbReference>
<sequence length="151" mass="16623">MPIHNPTTALPPANKRRLPDDIDAGLPENGDAVALLRRRITAARVLREHIVWEAVRVLPALSDFRAAHDAFARFRQMMERDDFADAILLLAASAVPSRELLELTQAGGIWSCRLTTTVAPRSRRRRIHTAHHPDRAACLLAALVASGSNDA</sequence>
<name>A0A7W6DAZ9_9HYPH</name>